<evidence type="ECO:0000256" key="13">
    <source>
        <dbReference type="RuleBase" id="RU004189"/>
    </source>
</evidence>
<name>A0A9N8ZXZ1_9GLOM</name>
<evidence type="ECO:0000256" key="2">
    <source>
        <dbReference type="ARBA" id="ARBA00002564"/>
    </source>
</evidence>
<feature type="domain" description="Phosphomannose isomerase type I catalytic" evidence="16">
    <location>
        <begin position="9"/>
        <end position="150"/>
    </location>
</feature>
<dbReference type="InterPro" id="IPR018050">
    <property type="entry name" value="Pmannose_isomerase-type1_CS"/>
</dbReference>
<feature type="binding site" evidence="11">
    <location>
        <position position="279"/>
    </location>
    <ligand>
        <name>Zn(2+)</name>
        <dbReference type="ChEBI" id="CHEBI:29105"/>
    </ligand>
</feature>
<dbReference type="PRINTS" id="PR00714">
    <property type="entry name" value="MAN6PISMRASE"/>
</dbReference>
<dbReference type="NCBIfam" id="TIGR00218">
    <property type="entry name" value="manA"/>
    <property type="match status" value="1"/>
</dbReference>
<comment type="pathway">
    <text evidence="3 14">Nucleotide-sugar biosynthesis; GDP-alpha-D-mannose biosynthesis; alpha-D-mannose 1-phosphate from D-fructose 6-phosphate: step 1/2.</text>
</comment>
<dbReference type="Pfam" id="PF01238">
    <property type="entry name" value="PMI_typeI_C"/>
    <property type="match status" value="1"/>
</dbReference>
<dbReference type="InterPro" id="IPR001250">
    <property type="entry name" value="Man6P_Isoase-1"/>
</dbReference>
<feature type="binding site" evidence="11">
    <location>
        <position position="106"/>
    </location>
    <ligand>
        <name>Zn(2+)</name>
        <dbReference type="ChEBI" id="CHEBI:29105"/>
    </ligand>
</feature>
<comment type="function">
    <text evidence="2">Involved in the synthesis of the GDP-mannose and dolichol-phosphate-mannose required for a number of critical mannosyl transfer reactions.</text>
</comment>
<dbReference type="InterPro" id="IPR046456">
    <property type="entry name" value="PMI_typeI_C"/>
</dbReference>
<accession>A0A9N8ZXZ1</accession>
<evidence type="ECO:0000259" key="17">
    <source>
        <dbReference type="Pfam" id="PF20512"/>
    </source>
</evidence>
<dbReference type="SUPFAM" id="SSF51182">
    <property type="entry name" value="RmlC-like cupins"/>
    <property type="match status" value="1"/>
</dbReference>
<evidence type="ECO:0000256" key="5">
    <source>
        <dbReference type="ARBA" id="ARBA00011956"/>
    </source>
</evidence>
<evidence type="ECO:0000313" key="18">
    <source>
        <dbReference type="EMBL" id="CAG8510569.1"/>
    </source>
</evidence>
<evidence type="ECO:0000256" key="6">
    <source>
        <dbReference type="ARBA" id="ARBA00018236"/>
    </source>
</evidence>
<comment type="cofactor">
    <cofactor evidence="11 12">
        <name>Zn(2+)</name>
        <dbReference type="ChEBI" id="CHEBI:29105"/>
    </cofactor>
    <text evidence="11 12">Binds 1 zinc ion per subunit.</text>
</comment>
<dbReference type="CDD" id="cd07011">
    <property type="entry name" value="cupin_PMI_type_I_N"/>
    <property type="match status" value="1"/>
</dbReference>
<dbReference type="EMBL" id="CAJVPI010000266">
    <property type="protein sequence ID" value="CAG8510569.1"/>
    <property type="molecule type" value="Genomic_DNA"/>
</dbReference>
<feature type="domain" description="Phosphomannose isomerase type I helical insertion" evidence="17">
    <location>
        <begin position="166"/>
        <end position="260"/>
    </location>
</feature>
<dbReference type="AlphaFoldDB" id="A0A9N8ZXZ1"/>
<dbReference type="FunFam" id="1.10.441.10:FF:000001">
    <property type="entry name" value="Mannose-6-phosphate isomerase"/>
    <property type="match status" value="1"/>
</dbReference>
<dbReference type="InterPro" id="IPR016305">
    <property type="entry name" value="Mannose-6-P_Isomerase"/>
</dbReference>
<dbReference type="Pfam" id="PF20511">
    <property type="entry name" value="PMI_typeI_cat"/>
    <property type="match status" value="1"/>
</dbReference>
<gene>
    <name evidence="18" type="ORF">PBRASI_LOCUS3089</name>
</gene>
<dbReference type="InterPro" id="IPR046457">
    <property type="entry name" value="PMI_typeI_cat"/>
</dbReference>
<evidence type="ECO:0000256" key="1">
    <source>
        <dbReference type="ARBA" id="ARBA00000757"/>
    </source>
</evidence>
<feature type="active site" evidence="10">
    <location>
        <position position="298"/>
    </location>
</feature>
<dbReference type="EC" id="5.3.1.8" evidence="5 12"/>
<protein>
    <recommendedName>
        <fullName evidence="6 12">Mannose-6-phosphate isomerase</fullName>
        <ecNumber evidence="5 12">5.3.1.8</ecNumber>
    </recommendedName>
</protein>
<evidence type="ECO:0000256" key="8">
    <source>
        <dbReference type="ARBA" id="ARBA00022833"/>
    </source>
</evidence>
<evidence type="ECO:0000256" key="10">
    <source>
        <dbReference type="PIRSR" id="PIRSR001480-1"/>
    </source>
</evidence>
<evidence type="ECO:0000256" key="12">
    <source>
        <dbReference type="RuleBase" id="RU000611"/>
    </source>
</evidence>
<evidence type="ECO:0000256" key="11">
    <source>
        <dbReference type="PIRSR" id="PIRSR001480-2"/>
    </source>
</evidence>
<dbReference type="OrthoDB" id="6605218at2759"/>
<keyword evidence="19" id="KW-1185">Reference proteome</keyword>
<dbReference type="GO" id="GO:0009298">
    <property type="term" value="P:GDP-mannose biosynthetic process"/>
    <property type="evidence" value="ECO:0007669"/>
    <property type="project" value="InterPro"/>
</dbReference>
<evidence type="ECO:0000256" key="4">
    <source>
        <dbReference type="ARBA" id="ARBA00010772"/>
    </source>
</evidence>
<evidence type="ECO:0000256" key="3">
    <source>
        <dbReference type="ARBA" id="ARBA00004666"/>
    </source>
</evidence>
<feature type="domain" description="Phosphomannose isomerase type I C-terminal" evidence="15">
    <location>
        <begin position="337"/>
        <end position="384"/>
    </location>
</feature>
<comment type="catalytic activity">
    <reaction evidence="1 12">
        <text>D-mannose 6-phosphate = D-fructose 6-phosphate</text>
        <dbReference type="Rhea" id="RHEA:12356"/>
        <dbReference type="ChEBI" id="CHEBI:58735"/>
        <dbReference type="ChEBI" id="CHEBI:61527"/>
        <dbReference type="EC" id="5.3.1.8"/>
    </reaction>
</comment>
<evidence type="ECO:0000256" key="7">
    <source>
        <dbReference type="ARBA" id="ARBA00022723"/>
    </source>
</evidence>
<evidence type="ECO:0000259" key="15">
    <source>
        <dbReference type="Pfam" id="PF01238"/>
    </source>
</evidence>
<evidence type="ECO:0000256" key="14">
    <source>
        <dbReference type="RuleBase" id="RU004248"/>
    </source>
</evidence>
<dbReference type="GO" id="GO:0004476">
    <property type="term" value="F:mannose-6-phosphate isomerase activity"/>
    <property type="evidence" value="ECO:0007669"/>
    <property type="project" value="UniProtKB-EC"/>
</dbReference>
<keyword evidence="8 11" id="KW-0862">Zinc</keyword>
<dbReference type="InterPro" id="IPR011051">
    <property type="entry name" value="RmlC_Cupin_sf"/>
</dbReference>
<dbReference type="GO" id="GO:0005975">
    <property type="term" value="P:carbohydrate metabolic process"/>
    <property type="evidence" value="ECO:0007669"/>
    <property type="project" value="InterPro"/>
</dbReference>
<keyword evidence="9 12" id="KW-0413">Isomerase</keyword>
<dbReference type="Gene3D" id="1.10.441.10">
    <property type="entry name" value="Phosphomannose Isomerase, domain 2"/>
    <property type="match status" value="1"/>
</dbReference>
<dbReference type="Proteomes" id="UP000789739">
    <property type="component" value="Unassembled WGS sequence"/>
</dbReference>
<dbReference type="PROSITE" id="PS00966">
    <property type="entry name" value="PMI_I_2"/>
    <property type="match status" value="1"/>
</dbReference>
<evidence type="ECO:0000259" key="16">
    <source>
        <dbReference type="Pfam" id="PF20511"/>
    </source>
</evidence>
<dbReference type="PANTHER" id="PTHR10309">
    <property type="entry name" value="MANNOSE-6-PHOSPHATE ISOMERASE"/>
    <property type="match status" value="1"/>
</dbReference>
<dbReference type="PROSITE" id="PS00965">
    <property type="entry name" value="PMI_I_1"/>
    <property type="match status" value="1"/>
</dbReference>
<dbReference type="InterPro" id="IPR014710">
    <property type="entry name" value="RmlC-like_jellyroll"/>
</dbReference>
<dbReference type="Pfam" id="PF20512">
    <property type="entry name" value="PMI_typeI_hel"/>
    <property type="match status" value="1"/>
</dbReference>
<organism evidence="18 19">
    <name type="scientific">Paraglomus brasilianum</name>
    <dbReference type="NCBI Taxonomy" id="144538"/>
    <lineage>
        <taxon>Eukaryota</taxon>
        <taxon>Fungi</taxon>
        <taxon>Fungi incertae sedis</taxon>
        <taxon>Mucoromycota</taxon>
        <taxon>Glomeromycotina</taxon>
        <taxon>Glomeromycetes</taxon>
        <taxon>Paraglomerales</taxon>
        <taxon>Paraglomeraceae</taxon>
        <taxon>Paraglomus</taxon>
    </lineage>
</organism>
<sequence length="422" mass="46905">MTETLPVYCLECAVQSYDWGKLGKESKVAHFASKFTDIDNKKPYAELWMGTHPNGPSKIASTNTFLKDAISSNPIQHLTAAIAHNYDNDLPFLFKVLSVRKALSIQAHPDKKLGKELHEKYPTIYKDPNHKPEMAIAITDFEALFGFRPLNEIVSFLNEFPEFATLVGDATVNKFLDSIRGQSETASPEEITSNKVALKELFAAVMMTDANVVKESVEKMSRRVEREQRETGDDDRTKELIVRLSTQYPGDVGVFAVLMLNYVKLNPGQAIFLGANEPHAYLFGDCVECMAASDNVVRAGLTPKFKDVPVLVNMLTYNYGPADKQILSPIRHSSTTVLYDPPIEEFSVLLTTLTRGNASEEFDPIIGPSVLIVTEGMGMLVVDNQERKEELWPGGVYFIGAGIKIRIDTKNGLVAYRALCTI</sequence>
<feature type="binding site" evidence="11">
    <location>
        <position position="133"/>
    </location>
    <ligand>
        <name>Zn(2+)</name>
        <dbReference type="ChEBI" id="CHEBI:29105"/>
    </ligand>
</feature>
<dbReference type="PANTHER" id="PTHR10309:SF0">
    <property type="entry name" value="MANNOSE-6-PHOSPHATE ISOMERASE"/>
    <property type="match status" value="1"/>
</dbReference>
<reference evidence="18" key="1">
    <citation type="submission" date="2021-06" db="EMBL/GenBank/DDBJ databases">
        <authorList>
            <person name="Kallberg Y."/>
            <person name="Tangrot J."/>
            <person name="Rosling A."/>
        </authorList>
    </citation>
    <scope>NUCLEOTIDE SEQUENCE</scope>
    <source>
        <strain evidence="18">BR232B</strain>
    </source>
</reference>
<feature type="binding site" evidence="11">
    <location>
        <position position="108"/>
    </location>
    <ligand>
        <name>Zn(2+)</name>
        <dbReference type="ChEBI" id="CHEBI:29105"/>
    </ligand>
</feature>
<evidence type="ECO:0000256" key="9">
    <source>
        <dbReference type="ARBA" id="ARBA00023235"/>
    </source>
</evidence>
<comment type="similarity">
    <text evidence="4 13">Belongs to the mannose-6-phosphate isomerase type 1 family.</text>
</comment>
<proteinExistence type="inferred from homology"/>
<keyword evidence="7 11" id="KW-0479">Metal-binding</keyword>
<dbReference type="PIRSF" id="PIRSF001480">
    <property type="entry name" value="Mannose-6-phosphate_isomerase"/>
    <property type="match status" value="1"/>
</dbReference>
<dbReference type="InterPro" id="IPR046458">
    <property type="entry name" value="PMI_typeI_hel"/>
</dbReference>
<comment type="caution">
    <text evidence="18">The sequence shown here is derived from an EMBL/GenBank/DDBJ whole genome shotgun (WGS) entry which is preliminary data.</text>
</comment>
<dbReference type="GO" id="GO:0008270">
    <property type="term" value="F:zinc ion binding"/>
    <property type="evidence" value="ECO:0007669"/>
    <property type="project" value="InterPro"/>
</dbReference>
<evidence type="ECO:0000313" key="19">
    <source>
        <dbReference type="Proteomes" id="UP000789739"/>
    </source>
</evidence>
<dbReference type="GO" id="GO:0005829">
    <property type="term" value="C:cytosol"/>
    <property type="evidence" value="ECO:0007669"/>
    <property type="project" value="TreeGrafter"/>
</dbReference>
<dbReference type="Gene3D" id="2.60.120.10">
    <property type="entry name" value="Jelly Rolls"/>
    <property type="match status" value="2"/>
</dbReference>